<keyword evidence="2" id="KW-0444">Lipid biosynthesis</keyword>
<protein>
    <submittedName>
        <fullName evidence="6">GNAT family N-acetyltransferase</fullName>
    </submittedName>
</protein>
<dbReference type="PANTHER" id="PTHR37323:SF1">
    <property type="entry name" value="L-ORNITHINE N(ALPHA)-ACYLTRANSFERASE"/>
    <property type="match status" value="1"/>
</dbReference>
<dbReference type="InterPro" id="IPR052351">
    <property type="entry name" value="Ornithine_N-alpha-AT"/>
</dbReference>
<evidence type="ECO:0000256" key="4">
    <source>
        <dbReference type="ARBA" id="ARBA00023098"/>
    </source>
</evidence>
<proteinExistence type="predicted"/>
<accession>A0A7D3XDH7</accession>
<dbReference type="EMBL" id="CP041345">
    <property type="protein sequence ID" value="QKG79107.1"/>
    <property type="molecule type" value="Genomic_DNA"/>
</dbReference>
<dbReference type="SUPFAM" id="SSF55729">
    <property type="entry name" value="Acyl-CoA N-acyltransferases (Nat)"/>
    <property type="match status" value="1"/>
</dbReference>
<dbReference type="Pfam" id="PF13444">
    <property type="entry name" value="Acetyltransf_5"/>
    <property type="match status" value="1"/>
</dbReference>
<organism evidence="6 7">
    <name type="scientific">Tenuifilum thalassicum</name>
    <dbReference type="NCBI Taxonomy" id="2590900"/>
    <lineage>
        <taxon>Bacteria</taxon>
        <taxon>Pseudomonadati</taxon>
        <taxon>Bacteroidota</taxon>
        <taxon>Bacteroidia</taxon>
        <taxon>Bacteroidales</taxon>
        <taxon>Tenuifilaceae</taxon>
        <taxon>Tenuifilum</taxon>
    </lineage>
</organism>
<keyword evidence="4" id="KW-0443">Lipid metabolism</keyword>
<evidence type="ECO:0000256" key="2">
    <source>
        <dbReference type="ARBA" id="ARBA00022516"/>
    </source>
</evidence>
<name>A0A7D3XDH7_9BACT</name>
<evidence type="ECO:0000256" key="3">
    <source>
        <dbReference type="ARBA" id="ARBA00022679"/>
    </source>
</evidence>
<keyword evidence="7" id="KW-1185">Reference proteome</keyword>
<dbReference type="RefSeq" id="WP_173072625.1">
    <property type="nucleotide sequence ID" value="NZ_CP041345.1"/>
</dbReference>
<dbReference type="InterPro" id="IPR016181">
    <property type="entry name" value="Acyl_CoA_acyltransferase"/>
</dbReference>
<dbReference type="GO" id="GO:0016746">
    <property type="term" value="F:acyltransferase activity"/>
    <property type="evidence" value="ECO:0007669"/>
    <property type="project" value="UniProtKB-KW"/>
</dbReference>
<dbReference type="GO" id="GO:0006629">
    <property type="term" value="P:lipid metabolic process"/>
    <property type="evidence" value="ECO:0007669"/>
    <property type="project" value="UniProtKB-KW"/>
</dbReference>
<sequence length="318" mass="37102">MKQIIEPVDRELLLSELTPDKFVRQTNNANNELYIFTAHNAPNLMREVGRLRELSFRTAGGGTGEEVDIDEYDTCENCYKQLIVWDPSEKEILGGYRFHSVDPSKGEEINLSTRHLFNFSDKFVKEYMPQMIELGRSFVQPKYQALSRSGKGLYALDNLWDGLGALIVLNPHIKYFFGKVTMYRTYNVDARNMLLYFFEKYFKDNEGLVTPIHPIEVNIDREAMSAIFTGKSYDEDYKILSKKIREFGERIPPLINSYMNLSPSMKVFGTVINPYFGEVEETAILITIPDIYKHKVDRHISTFIKKLKDKYHLSLRRW</sequence>
<evidence type="ECO:0000256" key="5">
    <source>
        <dbReference type="ARBA" id="ARBA00023315"/>
    </source>
</evidence>
<evidence type="ECO:0000313" key="6">
    <source>
        <dbReference type="EMBL" id="QKG79107.1"/>
    </source>
</evidence>
<evidence type="ECO:0000313" key="7">
    <source>
        <dbReference type="Proteomes" id="UP000500961"/>
    </source>
</evidence>
<keyword evidence="5" id="KW-0012">Acyltransferase</keyword>
<dbReference type="Proteomes" id="UP000500961">
    <property type="component" value="Chromosome"/>
</dbReference>
<evidence type="ECO:0000256" key="1">
    <source>
        <dbReference type="ARBA" id="ARBA00005189"/>
    </source>
</evidence>
<keyword evidence="3 6" id="KW-0808">Transferase</keyword>
<dbReference type="AlphaFoldDB" id="A0A7D3XDH7"/>
<reference evidence="6 7" key="1">
    <citation type="submission" date="2019-07" db="EMBL/GenBank/DDBJ databases">
        <title>Thalassofilum flectens gen. nov., sp. nov., a novel moderate thermophilic anaerobe from a shallow sea hot spring in Kunashir Island (Russia), representing a new family in the order Bacteroidales, and proposal of Thalassofilacea fam. nov.</title>
        <authorList>
            <person name="Kochetkova T.V."/>
            <person name="Podosokorskaya O.A."/>
            <person name="Novikov A."/>
            <person name="Elcheninov A.G."/>
            <person name="Toshchakov S.V."/>
            <person name="Kublanov I.V."/>
        </authorList>
    </citation>
    <scope>NUCLEOTIDE SEQUENCE [LARGE SCALE GENOMIC DNA]</scope>
    <source>
        <strain evidence="6 7">38-H</strain>
    </source>
</reference>
<dbReference type="PANTHER" id="PTHR37323">
    <property type="entry name" value="GCN5-RELATED N-ACETYLTRANSFERASE"/>
    <property type="match status" value="1"/>
</dbReference>
<gene>
    <name evidence="6" type="ORF">FHG85_02110</name>
</gene>
<dbReference type="KEGG" id="ttz:FHG85_02110"/>
<comment type="pathway">
    <text evidence="1">Lipid metabolism.</text>
</comment>